<keyword evidence="4 9" id="KW-0862">Zinc</keyword>
<dbReference type="InterPro" id="IPR011257">
    <property type="entry name" value="DNA_glycosylase"/>
</dbReference>
<keyword evidence="2" id="KW-0227">DNA damage</keyword>
<protein>
    <recommendedName>
        <fullName evidence="8">DNA-3-methyladenine glycosylase I</fullName>
        <ecNumber evidence="8">3.2.2.20</ecNumber>
    </recommendedName>
</protein>
<feature type="binding site" evidence="9">
    <location>
        <position position="179"/>
    </location>
    <ligand>
        <name>Zn(2+)</name>
        <dbReference type="ChEBI" id="CHEBI:29105"/>
    </ligand>
</feature>
<dbReference type="RefSeq" id="WP_085104605.1">
    <property type="nucleotide sequence ID" value="NZ_FWZU01000008.1"/>
</dbReference>
<evidence type="ECO:0000256" key="6">
    <source>
        <dbReference type="ARBA" id="ARBA00052558"/>
    </source>
</evidence>
<dbReference type="Pfam" id="PF03352">
    <property type="entry name" value="Adenine_glyco"/>
    <property type="match status" value="1"/>
</dbReference>
<keyword evidence="3" id="KW-0378">Hydrolase</keyword>
<evidence type="ECO:0000256" key="5">
    <source>
        <dbReference type="ARBA" id="ARBA00023204"/>
    </source>
</evidence>
<proteinExistence type="predicted"/>
<evidence type="ECO:0000313" key="10">
    <source>
        <dbReference type="EMBL" id="SMF42829.1"/>
    </source>
</evidence>
<feature type="binding site" evidence="9">
    <location>
        <position position="175"/>
    </location>
    <ligand>
        <name>Zn(2+)</name>
        <dbReference type="ChEBI" id="CHEBI:29105"/>
    </ligand>
</feature>
<dbReference type="SUPFAM" id="SSF48150">
    <property type="entry name" value="DNA-glycosylase"/>
    <property type="match status" value="1"/>
</dbReference>
<evidence type="ECO:0000256" key="7">
    <source>
        <dbReference type="ARBA" id="ARBA00057608"/>
    </source>
</evidence>
<sequence>MERCEWANTGELEIKYHDEQWGVPVHDDRLLFEMLILEGAQAGLSWSTILKKREGYVKAFDNFDAEKISKYSDVKIAELMSNAGIVRNKLKINGAITNAKIFLEIQKEYGSFDRYIWSFVDGHSINNKWAVLSDVPASSTESDEMSKSLKKKGFKFVGSTICYAYMQAVGMVNDHLISCFRHSEVKKLQN</sequence>
<keyword evidence="11" id="KW-1185">Reference proteome</keyword>
<dbReference type="InterPro" id="IPR052891">
    <property type="entry name" value="DNA-3mA_glycosylase"/>
</dbReference>
<dbReference type="AlphaFoldDB" id="A0A1X7EZ56"/>
<dbReference type="PANTHER" id="PTHR30037:SF4">
    <property type="entry name" value="DNA-3-METHYLADENINE GLYCOSYLASE I"/>
    <property type="match status" value="1"/>
</dbReference>
<dbReference type="FunFam" id="1.10.340.30:FF:000009">
    <property type="entry name" value="DNA-3-methyladenine glycosylase I"/>
    <property type="match status" value="1"/>
</dbReference>
<feature type="binding site" evidence="9">
    <location>
        <position position="17"/>
    </location>
    <ligand>
        <name>Zn(2+)</name>
        <dbReference type="ChEBI" id="CHEBI:29105"/>
    </ligand>
</feature>
<comment type="catalytic activity">
    <reaction evidence="6">
        <text>Hydrolysis of alkylated DNA, releasing 3-methyladenine.</text>
        <dbReference type="EC" id="3.2.2.20"/>
    </reaction>
</comment>
<dbReference type="OrthoDB" id="9807664at2"/>
<accession>A0A1X7EZ56</accession>
<dbReference type="GO" id="GO:0046872">
    <property type="term" value="F:metal ion binding"/>
    <property type="evidence" value="ECO:0007669"/>
    <property type="project" value="UniProtKB-KW"/>
</dbReference>
<organism evidence="10 11">
    <name type="scientific">Desulfovibrio gilichinskyi</name>
    <dbReference type="NCBI Taxonomy" id="1519643"/>
    <lineage>
        <taxon>Bacteria</taxon>
        <taxon>Pseudomonadati</taxon>
        <taxon>Thermodesulfobacteriota</taxon>
        <taxon>Desulfovibrionia</taxon>
        <taxon>Desulfovibrionales</taxon>
        <taxon>Desulfovibrionaceae</taxon>
        <taxon>Desulfovibrio</taxon>
    </lineage>
</organism>
<evidence type="ECO:0000256" key="4">
    <source>
        <dbReference type="ARBA" id="ARBA00022833"/>
    </source>
</evidence>
<evidence type="ECO:0000256" key="1">
    <source>
        <dbReference type="ARBA" id="ARBA00022723"/>
    </source>
</evidence>
<evidence type="ECO:0000256" key="8">
    <source>
        <dbReference type="ARBA" id="ARBA00066766"/>
    </source>
</evidence>
<feature type="binding site" evidence="9">
    <location>
        <position position="4"/>
    </location>
    <ligand>
        <name>Zn(2+)</name>
        <dbReference type="ChEBI" id="CHEBI:29105"/>
    </ligand>
</feature>
<gene>
    <name evidence="10" type="ORF">SAMN06295933_3498</name>
</gene>
<reference evidence="11" key="1">
    <citation type="submission" date="2017-04" db="EMBL/GenBank/DDBJ databases">
        <authorList>
            <person name="Varghese N."/>
            <person name="Submissions S."/>
        </authorList>
    </citation>
    <scope>NUCLEOTIDE SEQUENCE [LARGE SCALE GENOMIC DNA]</scope>
    <source>
        <strain evidence="11">K3S</strain>
    </source>
</reference>
<dbReference type="InterPro" id="IPR005019">
    <property type="entry name" value="Adenine_glyco"/>
</dbReference>
<keyword evidence="5" id="KW-0234">DNA repair</keyword>
<comment type="function">
    <text evidence="7">Hydrolysis of the deoxyribose N-glycosidic bond to excise 3-methyladenine from the damaged DNA polymer formed by alkylation lesions.</text>
</comment>
<keyword evidence="1 9" id="KW-0479">Metal-binding</keyword>
<dbReference type="STRING" id="1519643.SAMN06295933_3498"/>
<dbReference type="EMBL" id="FWZU01000008">
    <property type="protein sequence ID" value="SMF42829.1"/>
    <property type="molecule type" value="Genomic_DNA"/>
</dbReference>
<evidence type="ECO:0000256" key="2">
    <source>
        <dbReference type="ARBA" id="ARBA00022763"/>
    </source>
</evidence>
<evidence type="ECO:0000313" key="11">
    <source>
        <dbReference type="Proteomes" id="UP000192906"/>
    </source>
</evidence>
<dbReference type="EC" id="3.2.2.20" evidence="8"/>
<dbReference type="GO" id="GO:0008725">
    <property type="term" value="F:DNA-3-methyladenine glycosylase activity"/>
    <property type="evidence" value="ECO:0007669"/>
    <property type="project" value="UniProtKB-EC"/>
</dbReference>
<dbReference type="Proteomes" id="UP000192906">
    <property type="component" value="Unassembled WGS sequence"/>
</dbReference>
<evidence type="ECO:0000256" key="3">
    <source>
        <dbReference type="ARBA" id="ARBA00022801"/>
    </source>
</evidence>
<dbReference type="PANTHER" id="PTHR30037">
    <property type="entry name" value="DNA-3-METHYLADENINE GLYCOSYLASE 1"/>
    <property type="match status" value="1"/>
</dbReference>
<dbReference type="Gene3D" id="1.10.340.30">
    <property type="entry name" value="Hypothetical protein, domain 2"/>
    <property type="match status" value="1"/>
</dbReference>
<name>A0A1X7EZ56_9BACT</name>
<evidence type="ECO:0000256" key="9">
    <source>
        <dbReference type="PIRSR" id="PIRSR605019-1"/>
    </source>
</evidence>
<dbReference type="GO" id="GO:0006284">
    <property type="term" value="P:base-excision repair"/>
    <property type="evidence" value="ECO:0007669"/>
    <property type="project" value="InterPro"/>
</dbReference>